<dbReference type="SUPFAM" id="SSF50952">
    <property type="entry name" value="Soluble quinoprotein glucose dehydrogenase"/>
    <property type="match status" value="1"/>
</dbReference>
<dbReference type="Proteomes" id="UP000644693">
    <property type="component" value="Unassembled WGS sequence"/>
</dbReference>
<reference evidence="3" key="1">
    <citation type="journal article" date="2014" name="Int. J. Syst. Evol. Microbiol.">
        <title>Complete genome sequence of Corynebacterium casei LMG S-19264T (=DSM 44701T), isolated from a smear-ripened cheese.</title>
        <authorList>
            <consortium name="US DOE Joint Genome Institute (JGI-PGF)"/>
            <person name="Walter F."/>
            <person name="Albersmeier A."/>
            <person name="Kalinowski J."/>
            <person name="Ruckert C."/>
        </authorList>
    </citation>
    <scope>NUCLEOTIDE SEQUENCE</scope>
    <source>
        <strain evidence="3">KCTC 23430</strain>
    </source>
</reference>
<evidence type="ECO:0000259" key="2">
    <source>
        <dbReference type="Pfam" id="PF07995"/>
    </source>
</evidence>
<organism evidence="3 4">
    <name type="scientific">Parahalioglobus pacificus</name>
    <dbReference type="NCBI Taxonomy" id="930806"/>
    <lineage>
        <taxon>Bacteria</taxon>
        <taxon>Pseudomonadati</taxon>
        <taxon>Pseudomonadota</taxon>
        <taxon>Gammaproteobacteria</taxon>
        <taxon>Cellvibrionales</taxon>
        <taxon>Halieaceae</taxon>
        <taxon>Parahalioglobus</taxon>
    </lineage>
</organism>
<comment type="caution">
    <text evidence="3">The sequence shown here is derived from an EMBL/GenBank/DDBJ whole genome shotgun (WGS) entry which is preliminary data.</text>
</comment>
<dbReference type="PANTHER" id="PTHR19328:SF75">
    <property type="entry name" value="ALDOSE SUGAR DEHYDROGENASE YLII"/>
    <property type="match status" value="1"/>
</dbReference>
<gene>
    <name evidence="3" type="ORF">GCM10007053_22760</name>
</gene>
<dbReference type="Gene3D" id="2.120.10.30">
    <property type="entry name" value="TolB, C-terminal domain"/>
    <property type="match status" value="1"/>
</dbReference>
<dbReference type="InterPro" id="IPR011042">
    <property type="entry name" value="6-blade_b-propeller_TolB-like"/>
</dbReference>
<dbReference type="PANTHER" id="PTHR19328">
    <property type="entry name" value="HEDGEHOG-INTERACTING PROTEIN"/>
    <property type="match status" value="1"/>
</dbReference>
<dbReference type="Pfam" id="PF07995">
    <property type="entry name" value="GSDH"/>
    <property type="match status" value="1"/>
</dbReference>
<feature type="signal peptide" evidence="1">
    <location>
        <begin position="1"/>
        <end position="23"/>
    </location>
</feature>
<reference evidence="3" key="2">
    <citation type="submission" date="2020-09" db="EMBL/GenBank/DDBJ databases">
        <authorList>
            <person name="Sun Q."/>
            <person name="Kim S."/>
        </authorList>
    </citation>
    <scope>NUCLEOTIDE SEQUENCE</scope>
    <source>
        <strain evidence="3">KCTC 23430</strain>
    </source>
</reference>
<feature type="domain" description="Glucose/Sorbosone dehydrogenase" evidence="2">
    <location>
        <begin position="35"/>
        <end position="359"/>
    </location>
</feature>
<keyword evidence="4" id="KW-1185">Reference proteome</keyword>
<protein>
    <recommendedName>
        <fullName evidence="2">Glucose/Sorbosone dehydrogenase domain-containing protein</fullName>
    </recommendedName>
</protein>
<evidence type="ECO:0000313" key="3">
    <source>
        <dbReference type="EMBL" id="GHD35603.1"/>
    </source>
</evidence>
<feature type="chain" id="PRO_5036743534" description="Glucose/Sorbosone dehydrogenase domain-containing protein" evidence="1">
    <location>
        <begin position="24"/>
        <end position="367"/>
    </location>
</feature>
<accession>A0A919CLC7</accession>
<dbReference type="RefSeq" id="WP_189477916.1">
    <property type="nucleotide sequence ID" value="NZ_BMYM01000002.1"/>
</dbReference>
<name>A0A919CLC7_9GAMM</name>
<dbReference type="InterPro" id="IPR011041">
    <property type="entry name" value="Quinoprot_gluc/sorb_DH_b-prop"/>
</dbReference>
<evidence type="ECO:0000256" key="1">
    <source>
        <dbReference type="SAM" id="SignalP"/>
    </source>
</evidence>
<sequence>MPRLKHLALMFLAGMMLNATAFAVEYELETVATDLDQPWSVAMLPDASFLVTLRPGGLVHISPEGEQTAISGGPDTFYAGQGGYFDVVLHPDYAENGWLYLSYAHGDAEGNGTAIIRARLEDNRLVDIEQILLVSPLKDTPQHYGGRMAFKRDNTLLVTTGDGFEYREAAQDTNSELGKVLRITDSGATPDDNPFPNAGKGRVFTYGHRNPQGLVIQARTGDIYMHEHGPRGGDEVNHLLRGSNYGWPMISYGLDYSGAYVSPFTEAPGVALPRMYWSPSIAPSGMAFYNGDLFPEWKGQMFIGALVDQDVRRLVLEDGQLIEEERLFRELEQRIRDVRDLGDGYLYLLTDSATGSLIRVRPASRAQ</sequence>
<keyword evidence="1" id="KW-0732">Signal</keyword>
<evidence type="ECO:0000313" key="4">
    <source>
        <dbReference type="Proteomes" id="UP000644693"/>
    </source>
</evidence>
<dbReference type="EMBL" id="BMYM01000002">
    <property type="protein sequence ID" value="GHD35603.1"/>
    <property type="molecule type" value="Genomic_DNA"/>
</dbReference>
<dbReference type="InterPro" id="IPR012938">
    <property type="entry name" value="Glc/Sorbosone_DH"/>
</dbReference>
<proteinExistence type="predicted"/>
<dbReference type="AlphaFoldDB" id="A0A919CLC7"/>